<comment type="subunit">
    <text evidence="6">Forms a complex with KhpA.</text>
</comment>
<feature type="region of interest" description="Jag_N domain" evidence="6">
    <location>
        <begin position="6"/>
        <end position="56"/>
    </location>
</feature>
<sequence length="354" mass="39441">MTREYIASANSVEEAFELACRELGIQPDEVSSREVLRLPKKGLFGKIKQQAQVKVVVEDPAPAVVPQKAEKPAAQPVEKAPKAAAKPEVKPEAKPVIVQQMDEPKAAEPVTVCEEPVQETSNELTEEEIADIEPKIEIARNYLSEIFEKMGAGDVTMEFTKAPDRTVIIHLDGDSIGSVIGKRGETLDSLQYLVCLVANRLRRREGDYVRFTMNAGNYREKREETLRALAARMAKKALKTGRPVALEPMNPYERRIIHAVVTDIEGVTSKSNGEEPNRKVIIKPTRTETREGGRSRREGGRSRRGGRRDSESRQPREMNESVQSAGEAAVREPAPHREAKKLDDSVKLYGKIEL</sequence>
<dbReference type="InterPro" id="IPR038008">
    <property type="entry name" value="Jag_KH"/>
</dbReference>
<dbReference type="Gene3D" id="3.30.30.80">
    <property type="entry name" value="probable RNA-binding protein from clostridium symbiosum atcc 14940"/>
    <property type="match status" value="1"/>
</dbReference>
<evidence type="ECO:0000256" key="2">
    <source>
        <dbReference type="ARBA" id="ARBA00022884"/>
    </source>
</evidence>
<dbReference type="HAMAP" id="MF_00867">
    <property type="entry name" value="KhpB"/>
    <property type="match status" value="1"/>
</dbReference>
<keyword evidence="3 6" id="KW-0133">Cell shape</keyword>
<organism evidence="9 10">
    <name type="scientific">Candidatus Faecivivens stercoripullorum</name>
    <dbReference type="NCBI Taxonomy" id="2840805"/>
    <lineage>
        <taxon>Bacteria</taxon>
        <taxon>Bacillati</taxon>
        <taxon>Bacillota</taxon>
        <taxon>Clostridia</taxon>
        <taxon>Eubacteriales</taxon>
        <taxon>Oscillospiraceae</taxon>
        <taxon>Oscillospiraceae incertae sedis</taxon>
        <taxon>Candidatus Faecivivens</taxon>
    </lineage>
</organism>
<dbReference type="Pfam" id="PF14804">
    <property type="entry name" value="Jag_N"/>
    <property type="match status" value="1"/>
</dbReference>
<reference evidence="9" key="2">
    <citation type="journal article" date="2021" name="PeerJ">
        <title>Extensive microbial diversity within the chicken gut microbiome revealed by metagenomics and culture.</title>
        <authorList>
            <person name="Gilroy R."/>
            <person name="Ravi A."/>
            <person name="Getino M."/>
            <person name="Pursley I."/>
            <person name="Horton D.L."/>
            <person name="Alikhan N.F."/>
            <person name="Baker D."/>
            <person name="Gharbi K."/>
            <person name="Hall N."/>
            <person name="Watson M."/>
            <person name="Adriaenssens E.M."/>
            <person name="Foster-Nyarko E."/>
            <person name="Jarju S."/>
            <person name="Secka A."/>
            <person name="Antonio M."/>
            <person name="Oren A."/>
            <person name="Chaudhuri R.R."/>
            <person name="La Ragione R."/>
            <person name="Hildebrand F."/>
            <person name="Pallen M.J."/>
        </authorList>
    </citation>
    <scope>NUCLEOTIDE SEQUENCE</scope>
    <source>
        <strain evidence="9">ChiBcec7-5410</strain>
    </source>
</reference>
<keyword evidence="4 6" id="KW-0143">Chaperone</keyword>
<evidence type="ECO:0000256" key="5">
    <source>
        <dbReference type="ARBA" id="ARBA00023316"/>
    </source>
</evidence>
<feature type="domain" description="R3H" evidence="8">
    <location>
        <begin position="220"/>
        <end position="286"/>
    </location>
</feature>
<protein>
    <recommendedName>
        <fullName evidence="6">RNA-binding protein KhpB</fullName>
    </recommendedName>
    <alternativeName>
        <fullName evidence="6">RNA-binding protein EloR</fullName>
    </alternativeName>
</protein>
<dbReference type="Gene3D" id="3.30.300.20">
    <property type="match status" value="1"/>
</dbReference>
<dbReference type="EMBL" id="DVLW01000168">
    <property type="protein sequence ID" value="HIT94726.1"/>
    <property type="molecule type" value="Genomic_DNA"/>
</dbReference>
<evidence type="ECO:0000256" key="7">
    <source>
        <dbReference type="SAM" id="MobiDB-lite"/>
    </source>
</evidence>
<dbReference type="InterPro" id="IPR038247">
    <property type="entry name" value="Jag_N_dom_sf"/>
</dbReference>
<feature type="compositionally biased region" description="Low complexity" evidence="7">
    <location>
        <begin position="67"/>
        <end position="78"/>
    </location>
</feature>
<comment type="subcellular location">
    <subcellularLocation>
        <location evidence="6">Cytoplasm</location>
    </subcellularLocation>
</comment>
<dbReference type="Pfam" id="PF13083">
    <property type="entry name" value="KH_KhpA-B"/>
    <property type="match status" value="1"/>
</dbReference>
<dbReference type="CDD" id="cd02414">
    <property type="entry name" value="KH-II_Jag"/>
    <property type="match status" value="1"/>
</dbReference>
<evidence type="ECO:0000313" key="9">
    <source>
        <dbReference type="EMBL" id="HIT94726.1"/>
    </source>
</evidence>
<dbReference type="Pfam" id="PF01424">
    <property type="entry name" value="R3H"/>
    <property type="match status" value="1"/>
</dbReference>
<feature type="compositionally biased region" description="Basic and acidic residues" evidence="7">
    <location>
        <begin position="285"/>
        <end position="319"/>
    </location>
</feature>
<comment type="domain">
    <text evidence="6">Has an N-terminal Jag-N domain and 2 RNA-binding domains (KH and R3H).</text>
</comment>
<keyword evidence="1 6" id="KW-0963">Cytoplasm</keyword>
<evidence type="ECO:0000313" key="10">
    <source>
        <dbReference type="Proteomes" id="UP000824160"/>
    </source>
</evidence>
<dbReference type="GO" id="GO:0008360">
    <property type="term" value="P:regulation of cell shape"/>
    <property type="evidence" value="ECO:0007669"/>
    <property type="project" value="UniProtKB-KW"/>
</dbReference>
<comment type="similarity">
    <text evidence="6">Belongs to the KhpB RNA-binding protein family.</text>
</comment>
<evidence type="ECO:0000259" key="8">
    <source>
        <dbReference type="PROSITE" id="PS51061"/>
    </source>
</evidence>
<keyword evidence="2 6" id="KW-0694">RNA-binding</keyword>
<dbReference type="InterPro" id="IPR015946">
    <property type="entry name" value="KH_dom-like_a/b"/>
</dbReference>
<evidence type="ECO:0000256" key="4">
    <source>
        <dbReference type="ARBA" id="ARBA00023186"/>
    </source>
</evidence>
<comment type="function">
    <text evidence="6">A probable RNA chaperone. Forms a complex with KhpA which binds to cellular RNA and controls its expression. Plays a role in peptidoglycan (PG) homeostasis and cell length regulation.</text>
</comment>
<dbReference type="Gene3D" id="3.30.1370.50">
    <property type="entry name" value="R3H-like domain"/>
    <property type="match status" value="1"/>
</dbReference>
<evidence type="ECO:0000256" key="1">
    <source>
        <dbReference type="ARBA" id="ARBA00022490"/>
    </source>
</evidence>
<dbReference type="Proteomes" id="UP000824160">
    <property type="component" value="Unassembled WGS sequence"/>
</dbReference>
<dbReference type="SUPFAM" id="SSF82708">
    <property type="entry name" value="R3H domain"/>
    <property type="match status" value="1"/>
</dbReference>
<feature type="compositionally biased region" description="Basic and acidic residues" evidence="7">
    <location>
        <begin position="329"/>
        <end position="344"/>
    </location>
</feature>
<keyword evidence="5 6" id="KW-0961">Cell wall biogenesis/degradation</keyword>
<dbReference type="InterPro" id="IPR032782">
    <property type="entry name" value="KhpB_N"/>
</dbReference>
<dbReference type="AlphaFoldDB" id="A0A9D1H7L4"/>
<dbReference type="PANTHER" id="PTHR35800:SF1">
    <property type="entry name" value="RNA-BINDING PROTEIN KHPB"/>
    <property type="match status" value="1"/>
</dbReference>
<dbReference type="PROSITE" id="PS51061">
    <property type="entry name" value="R3H"/>
    <property type="match status" value="1"/>
</dbReference>
<feature type="compositionally biased region" description="Basic and acidic residues" evidence="7">
    <location>
        <begin position="79"/>
        <end position="92"/>
    </location>
</feature>
<dbReference type="InterPro" id="IPR039247">
    <property type="entry name" value="KhpB"/>
</dbReference>
<proteinExistence type="inferred from homology"/>
<evidence type="ECO:0000256" key="6">
    <source>
        <dbReference type="HAMAP-Rule" id="MF_00867"/>
    </source>
</evidence>
<dbReference type="SMART" id="SM00393">
    <property type="entry name" value="R3H"/>
    <property type="match status" value="1"/>
</dbReference>
<dbReference type="CDD" id="cd02644">
    <property type="entry name" value="R3H_jag"/>
    <property type="match status" value="1"/>
</dbReference>
<feature type="region of interest" description="Disordered" evidence="7">
    <location>
        <begin position="67"/>
        <end position="92"/>
    </location>
</feature>
<dbReference type="InterPro" id="IPR036867">
    <property type="entry name" value="R3H_dom_sf"/>
</dbReference>
<dbReference type="GO" id="GO:0009252">
    <property type="term" value="P:peptidoglycan biosynthetic process"/>
    <property type="evidence" value="ECO:0007669"/>
    <property type="project" value="UniProtKB-UniRule"/>
</dbReference>
<reference evidence="9" key="1">
    <citation type="submission" date="2020-10" db="EMBL/GenBank/DDBJ databases">
        <authorList>
            <person name="Gilroy R."/>
        </authorList>
    </citation>
    <scope>NUCLEOTIDE SEQUENCE</scope>
    <source>
        <strain evidence="9">ChiBcec7-5410</strain>
    </source>
</reference>
<dbReference type="InterPro" id="IPR034079">
    <property type="entry name" value="R3H_KhpB"/>
</dbReference>
<gene>
    <name evidence="6" type="primary">khpB</name>
    <name evidence="6" type="synonym">eloR</name>
    <name evidence="9" type="ORF">IAC43_06040</name>
</gene>
<dbReference type="GO" id="GO:0003723">
    <property type="term" value="F:RNA binding"/>
    <property type="evidence" value="ECO:0007669"/>
    <property type="project" value="UniProtKB-UniRule"/>
</dbReference>
<feature type="region of interest" description="Disordered" evidence="7">
    <location>
        <begin position="268"/>
        <end position="344"/>
    </location>
</feature>
<dbReference type="InterPro" id="IPR001374">
    <property type="entry name" value="R3H_dom"/>
</dbReference>
<comment type="caution">
    <text evidence="9">The sequence shown here is derived from an EMBL/GenBank/DDBJ whole genome shotgun (WGS) entry which is preliminary data.</text>
</comment>
<dbReference type="PANTHER" id="PTHR35800">
    <property type="entry name" value="PROTEIN JAG"/>
    <property type="match status" value="1"/>
</dbReference>
<name>A0A9D1H7L4_9FIRM</name>
<dbReference type="NCBIfam" id="NF041568">
    <property type="entry name" value="Jag_EloR"/>
    <property type="match status" value="1"/>
</dbReference>
<dbReference type="GO" id="GO:0005737">
    <property type="term" value="C:cytoplasm"/>
    <property type="evidence" value="ECO:0007669"/>
    <property type="project" value="UniProtKB-SubCell"/>
</dbReference>
<dbReference type="SMART" id="SM01245">
    <property type="entry name" value="Jag_N"/>
    <property type="match status" value="1"/>
</dbReference>
<evidence type="ECO:0000256" key="3">
    <source>
        <dbReference type="ARBA" id="ARBA00022960"/>
    </source>
</evidence>
<dbReference type="GO" id="GO:0071555">
    <property type="term" value="P:cell wall organization"/>
    <property type="evidence" value="ECO:0007669"/>
    <property type="project" value="UniProtKB-KW"/>
</dbReference>
<accession>A0A9D1H7L4</accession>